<comment type="caution">
    <text evidence="6">The sequence shown here is derived from an EMBL/GenBank/DDBJ whole genome shotgun (WGS) entry which is preliminary data.</text>
</comment>
<gene>
    <name evidence="6" type="ORF">TsocGM_14925</name>
</gene>
<dbReference type="AlphaFoldDB" id="A0A432MHU2"/>
<dbReference type="InterPro" id="IPR000866">
    <property type="entry name" value="AhpC/TSA"/>
</dbReference>
<name>A0A432MHU2_9BACT</name>
<dbReference type="Pfam" id="PF00578">
    <property type="entry name" value="AhpC-TSA"/>
    <property type="match status" value="1"/>
</dbReference>
<dbReference type="RefSeq" id="WP_126726269.1">
    <property type="nucleotide sequence ID" value="NZ_RYZH01000028.1"/>
</dbReference>
<comment type="subcellular location">
    <subcellularLocation>
        <location evidence="1">Cell envelope</location>
    </subcellularLocation>
</comment>
<dbReference type="PANTHER" id="PTHR42852:SF6">
    <property type="entry name" value="THIOL:DISULFIDE INTERCHANGE PROTEIN DSBE"/>
    <property type="match status" value="1"/>
</dbReference>
<protein>
    <submittedName>
        <fullName evidence="6">TlpA family protein disulfide reductase</fullName>
    </submittedName>
</protein>
<dbReference type="GO" id="GO:0016491">
    <property type="term" value="F:oxidoreductase activity"/>
    <property type="evidence" value="ECO:0007669"/>
    <property type="project" value="InterPro"/>
</dbReference>
<evidence type="ECO:0000256" key="4">
    <source>
        <dbReference type="ARBA" id="ARBA00023284"/>
    </source>
</evidence>
<keyword evidence="3" id="KW-1015">Disulfide bond</keyword>
<dbReference type="Proteomes" id="UP000280296">
    <property type="component" value="Unassembled WGS sequence"/>
</dbReference>
<dbReference type="PROSITE" id="PS51352">
    <property type="entry name" value="THIOREDOXIN_2"/>
    <property type="match status" value="1"/>
</dbReference>
<keyword evidence="7" id="KW-1185">Reference proteome</keyword>
<dbReference type="PANTHER" id="PTHR42852">
    <property type="entry name" value="THIOL:DISULFIDE INTERCHANGE PROTEIN DSBE"/>
    <property type="match status" value="1"/>
</dbReference>
<evidence type="ECO:0000259" key="5">
    <source>
        <dbReference type="PROSITE" id="PS51352"/>
    </source>
</evidence>
<dbReference type="GO" id="GO:0017004">
    <property type="term" value="P:cytochrome complex assembly"/>
    <property type="evidence" value="ECO:0007669"/>
    <property type="project" value="UniProtKB-KW"/>
</dbReference>
<dbReference type="InterPro" id="IPR013766">
    <property type="entry name" value="Thioredoxin_domain"/>
</dbReference>
<dbReference type="SUPFAM" id="SSF52833">
    <property type="entry name" value="Thioredoxin-like"/>
    <property type="match status" value="1"/>
</dbReference>
<accession>A0A432MHU2</accession>
<evidence type="ECO:0000313" key="7">
    <source>
        <dbReference type="Proteomes" id="UP000280296"/>
    </source>
</evidence>
<feature type="domain" description="Thioredoxin" evidence="5">
    <location>
        <begin position="207"/>
        <end position="356"/>
    </location>
</feature>
<evidence type="ECO:0000313" key="6">
    <source>
        <dbReference type="EMBL" id="RUL86934.1"/>
    </source>
</evidence>
<reference evidence="6 7" key="2">
    <citation type="submission" date="2019-01" db="EMBL/GenBank/DDBJ databases">
        <title>Tautonia sociabilis, a novel thermotolerant planctomycete of Isosphaeraceae family, isolated from a 4000 m deep subterranean habitat.</title>
        <authorList>
            <person name="Kovaleva O.L."/>
            <person name="Elcheninov A.G."/>
            <person name="Van Heerden E."/>
            <person name="Toshchakov S.V."/>
            <person name="Novikov A."/>
            <person name="Bonch-Osmolovskaya E.A."/>
            <person name="Kublanov I.V."/>
        </authorList>
    </citation>
    <scope>NUCLEOTIDE SEQUENCE [LARGE SCALE GENOMIC DNA]</scope>
    <source>
        <strain evidence="6 7">GM2012</strain>
    </source>
</reference>
<keyword evidence="4" id="KW-0676">Redox-active center</keyword>
<evidence type="ECO:0000256" key="2">
    <source>
        <dbReference type="ARBA" id="ARBA00022748"/>
    </source>
</evidence>
<reference evidence="6 7" key="1">
    <citation type="submission" date="2018-12" db="EMBL/GenBank/DDBJ databases">
        <authorList>
            <person name="Toschakov S.V."/>
        </authorList>
    </citation>
    <scope>NUCLEOTIDE SEQUENCE [LARGE SCALE GENOMIC DNA]</scope>
    <source>
        <strain evidence="6 7">GM2012</strain>
    </source>
</reference>
<dbReference type="GO" id="GO:0016209">
    <property type="term" value="F:antioxidant activity"/>
    <property type="evidence" value="ECO:0007669"/>
    <property type="project" value="InterPro"/>
</dbReference>
<evidence type="ECO:0000256" key="3">
    <source>
        <dbReference type="ARBA" id="ARBA00023157"/>
    </source>
</evidence>
<dbReference type="GO" id="GO:0030313">
    <property type="term" value="C:cell envelope"/>
    <property type="evidence" value="ECO:0007669"/>
    <property type="project" value="UniProtKB-SubCell"/>
</dbReference>
<organism evidence="6 7">
    <name type="scientific">Tautonia sociabilis</name>
    <dbReference type="NCBI Taxonomy" id="2080755"/>
    <lineage>
        <taxon>Bacteria</taxon>
        <taxon>Pseudomonadati</taxon>
        <taxon>Planctomycetota</taxon>
        <taxon>Planctomycetia</taxon>
        <taxon>Isosphaerales</taxon>
        <taxon>Isosphaeraceae</taxon>
        <taxon>Tautonia</taxon>
    </lineage>
</organism>
<proteinExistence type="predicted"/>
<evidence type="ECO:0000256" key="1">
    <source>
        <dbReference type="ARBA" id="ARBA00004196"/>
    </source>
</evidence>
<keyword evidence="2" id="KW-0201">Cytochrome c-type biogenesis</keyword>
<dbReference type="Gene3D" id="3.40.30.10">
    <property type="entry name" value="Glutaredoxin"/>
    <property type="match status" value="1"/>
</dbReference>
<dbReference type="InterPro" id="IPR050553">
    <property type="entry name" value="Thioredoxin_ResA/DsbE_sf"/>
</dbReference>
<dbReference type="CDD" id="cd02966">
    <property type="entry name" value="TlpA_like_family"/>
    <property type="match status" value="1"/>
</dbReference>
<sequence length="356" mass="38874">MIDPRLAALLLLSIAPAPTPAEPQEQGQPADPIAAIDAEFDRKFRALERERLEQLAALAERSEGPEAIRAYETYFRSALGAGLFQEAEELAHRVLEAGAPSPVLRYLAEVANVMAEADRGAFEESLTSIVRAVQASEREGQEDAQLARIALPPAARLSLLDTYYQRLVQAGQYEIARKAFGTIRRNLQDGSEPEIVSYLENRIAQLDMVGQPAPAFEGVDVDGRAIRSQDLAGQPVLLVFWATWYQPNAEQIAWMKEAYGSYRERGLRIIGVNLDALANGGRPLEEVLPEVREYVLRHNVPWPNIVNVPGDGDIARAFGISEIPANVLIDGTGRIAALELGPGTFATEVEKVLGGS</sequence>
<dbReference type="OrthoDB" id="252709at2"/>
<dbReference type="EMBL" id="RYZH01000028">
    <property type="protein sequence ID" value="RUL86934.1"/>
    <property type="molecule type" value="Genomic_DNA"/>
</dbReference>
<dbReference type="InterPro" id="IPR036249">
    <property type="entry name" value="Thioredoxin-like_sf"/>
</dbReference>